<name>A0A3M7RZG1_BRAPC</name>
<proteinExistence type="predicted"/>
<keyword evidence="3" id="KW-1185">Reference proteome</keyword>
<dbReference type="OrthoDB" id="49113at2759"/>
<keyword evidence="2" id="KW-0328">Glycosyltransferase</keyword>
<feature type="domain" description="PARP catalytic" evidence="1">
    <location>
        <begin position="143"/>
        <end position="205"/>
    </location>
</feature>
<dbReference type="PANTHER" id="PTHR36649">
    <property type="entry name" value="UBIQUITIN-LIKE DOMAIN-CONTAINING PROTEIN"/>
    <property type="match status" value="1"/>
</dbReference>
<dbReference type="AlphaFoldDB" id="A0A3M7RZG1"/>
<dbReference type="Pfam" id="PF00644">
    <property type="entry name" value="PARP"/>
    <property type="match status" value="1"/>
</dbReference>
<reference evidence="2 3" key="1">
    <citation type="journal article" date="2018" name="Sci. Rep.">
        <title>Genomic signatures of local adaptation to the degree of environmental predictability in rotifers.</title>
        <authorList>
            <person name="Franch-Gras L."/>
            <person name="Hahn C."/>
            <person name="Garcia-Roger E.M."/>
            <person name="Carmona M.J."/>
            <person name="Serra M."/>
            <person name="Gomez A."/>
        </authorList>
    </citation>
    <scope>NUCLEOTIDE SEQUENCE [LARGE SCALE GENOMIC DNA]</scope>
    <source>
        <strain evidence="2">HYR1</strain>
    </source>
</reference>
<evidence type="ECO:0000313" key="2">
    <source>
        <dbReference type="EMBL" id="RNA28872.1"/>
    </source>
</evidence>
<dbReference type="SUPFAM" id="SSF56399">
    <property type="entry name" value="ADP-ribosylation"/>
    <property type="match status" value="1"/>
</dbReference>
<dbReference type="EC" id="2.4.2.30" evidence="2"/>
<evidence type="ECO:0000259" key="1">
    <source>
        <dbReference type="Pfam" id="PF00644"/>
    </source>
</evidence>
<dbReference type="Gene3D" id="3.90.228.10">
    <property type="match status" value="1"/>
</dbReference>
<dbReference type="STRING" id="10195.A0A3M7RZG1"/>
<organism evidence="2 3">
    <name type="scientific">Brachionus plicatilis</name>
    <name type="common">Marine rotifer</name>
    <name type="synonym">Brachionus muelleri</name>
    <dbReference type="NCBI Taxonomy" id="10195"/>
    <lineage>
        <taxon>Eukaryota</taxon>
        <taxon>Metazoa</taxon>
        <taxon>Spiralia</taxon>
        <taxon>Gnathifera</taxon>
        <taxon>Rotifera</taxon>
        <taxon>Eurotatoria</taxon>
        <taxon>Monogononta</taxon>
        <taxon>Pseudotrocha</taxon>
        <taxon>Ploima</taxon>
        <taxon>Brachionidae</taxon>
        <taxon>Brachionus</taxon>
    </lineage>
</organism>
<sequence>MNLFGELVDYITNDINGTVQADTNAPVWVTALCLNSPVSATELNQLIERNIPADQITPQIREFLNNIIARNKILKTFKNFNPNFNRIYGKTFLEDNQEPELEHFQRTYYTSPLIYSGYPYYCPNGWRRYSLLIDNFELYEDWPVAYHGTASKNVLSIMNEGLRPSENTNDNQCAVFGDGYYFSPSIEYCGHPRYAKVKQSKTRGFYIQTVLQCRVKPKSFEIHQETLLEDKSKVIDPNFKNSELTWLIPKDYVKECREKGENFIIIYGIMSRITDQEPKNLPVNEWWKF</sequence>
<gene>
    <name evidence="2" type="ORF">BpHYR1_028897</name>
</gene>
<dbReference type="GO" id="GO:0003950">
    <property type="term" value="F:NAD+ poly-ADP-ribosyltransferase activity"/>
    <property type="evidence" value="ECO:0007669"/>
    <property type="project" value="UniProtKB-EC"/>
</dbReference>
<dbReference type="InterPro" id="IPR012317">
    <property type="entry name" value="Poly(ADP-ribose)pol_cat_dom"/>
</dbReference>
<keyword evidence="2" id="KW-0808">Transferase</keyword>
<evidence type="ECO:0000313" key="3">
    <source>
        <dbReference type="Proteomes" id="UP000276133"/>
    </source>
</evidence>
<dbReference type="EMBL" id="REGN01002326">
    <property type="protein sequence ID" value="RNA28872.1"/>
    <property type="molecule type" value="Genomic_DNA"/>
</dbReference>
<comment type="caution">
    <text evidence="2">The sequence shown here is derived from an EMBL/GenBank/DDBJ whole genome shotgun (WGS) entry which is preliminary data.</text>
</comment>
<accession>A0A3M7RZG1</accession>
<dbReference type="PANTHER" id="PTHR36649:SF28">
    <property type="entry name" value="UBIQUITIN-LIKE DOMAIN-CONTAINING PROTEIN"/>
    <property type="match status" value="1"/>
</dbReference>
<dbReference type="Proteomes" id="UP000276133">
    <property type="component" value="Unassembled WGS sequence"/>
</dbReference>
<protein>
    <submittedName>
        <fullName evidence="2">Neuralized 4</fullName>
        <ecNumber evidence="2">2.4.2.30</ecNumber>
    </submittedName>
</protein>